<proteinExistence type="predicted"/>
<keyword evidence="2" id="KW-1185">Reference proteome</keyword>
<name>A0ACB6QID1_9PLEO</name>
<protein>
    <submittedName>
        <fullName evidence="1">Uncharacterized protein</fullName>
    </submittedName>
</protein>
<evidence type="ECO:0000313" key="2">
    <source>
        <dbReference type="Proteomes" id="UP000799755"/>
    </source>
</evidence>
<organism evidence="1 2">
    <name type="scientific">Lindgomyces ingoldianus</name>
    <dbReference type="NCBI Taxonomy" id="673940"/>
    <lineage>
        <taxon>Eukaryota</taxon>
        <taxon>Fungi</taxon>
        <taxon>Dikarya</taxon>
        <taxon>Ascomycota</taxon>
        <taxon>Pezizomycotina</taxon>
        <taxon>Dothideomycetes</taxon>
        <taxon>Pleosporomycetidae</taxon>
        <taxon>Pleosporales</taxon>
        <taxon>Lindgomycetaceae</taxon>
        <taxon>Lindgomyces</taxon>
    </lineage>
</organism>
<comment type="caution">
    <text evidence="1">The sequence shown here is derived from an EMBL/GenBank/DDBJ whole genome shotgun (WGS) entry which is preliminary data.</text>
</comment>
<dbReference type="Proteomes" id="UP000799755">
    <property type="component" value="Unassembled WGS sequence"/>
</dbReference>
<reference evidence="1" key="1">
    <citation type="journal article" date="2020" name="Stud. Mycol.">
        <title>101 Dothideomycetes genomes: a test case for predicting lifestyles and emergence of pathogens.</title>
        <authorList>
            <person name="Haridas S."/>
            <person name="Albert R."/>
            <person name="Binder M."/>
            <person name="Bloem J."/>
            <person name="Labutti K."/>
            <person name="Salamov A."/>
            <person name="Andreopoulos B."/>
            <person name="Baker S."/>
            <person name="Barry K."/>
            <person name="Bills G."/>
            <person name="Bluhm B."/>
            <person name="Cannon C."/>
            <person name="Castanera R."/>
            <person name="Culley D."/>
            <person name="Daum C."/>
            <person name="Ezra D."/>
            <person name="Gonzalez J."/>
            <person name="Henrissat B."/>
            <person name="Kuo A."/>
            <person name="Liang C."/>
            <person name="Lipzen A."/>
            <person name="Lutzoni F."/>
            <person name="Magnuson J."/>
            <person name="Mondo S."/>
            <person name="Nolan M."/>
            <person name="Ohm R."/>
            <person name="Pangilinan J."/>
            <person name="Park H.-J."/>
            <person name="Ramirez L."/>
            <person name="Alfaro M."/>
            <person name="Sun H."/>
            <person name="Tritt A."/>
            <person name="Yoshinaga Y."/>
            <person name="Zwiers L.-H."/>
            <person name="Turgeon B."/>
            <person name="Goodwin S."/>
            <person name="Spatafora J."/>
            <person name="Crous P."/>
            <person name="Grigoriev I."/>
        </authorList>
    </citation>
    <scope>NUCLEOTIDE SEQUENCE</scope>
    <source>
        <strain evidence="1">ATCC 200398</strain>
    </source>
</reference>
<sequence>MPVLRLAKCPLATIQDSSLPNSFFPSKETLLLNAPLEYAASIPTTSFTQARSNIAYRQEPNRTMAHLIPPLSISRGVLSPKVTSKVSLNKSADASKGSTCAICYEPFETCDVQPTPPGAHALFLTRCRHVFGRSCLSTWIQSGQQNSNKCPYCRAELSPKMFTSLGDRLNLTWLEDHRNNEDVAWQGYHDELNRSSSEHSRSSSRGHREHHNWVEDAYGYGDDPGWYDYYWPLYSDALDSTFLPPTISERSTPHHNVVPSLSAGAQTGSTSPAWEADLANGLSASSFEFGFNAFPRAIQHLLSPAMIDANVAYRQRVVDQLLRDHERMIWGTEQVNNSI</sequence>
<gene>
    <name evidence="1" type="ORF">BDR25DRAFT_377350</name>
</gene>
<accession>A0ACB6QID1</accession>
<dbReference type="EMBL" id="MU003525">
    <property type="protein sequence ID" value="KAF2466270.1"/>
    <property type="molecule type" value="Genomic_DNA"/>
</dbReference>
<evidence type="ECO:0000313" key="1">
    <source>
        <dbReference type="EMBL" id="KAF2466270.1"/>
    </source>
</evidence>